<dbReference type="InterPro" id="IPR013130">
    <property type="entry name" value="Fe3_Rdtase_TM_dom"/>
</dbReference>
<evidence type="ECO:0000256" key="7">
    <source>
        <dbReference type="ARBA" id="ARBA00022801"/>
    </source>
</evidence>
<evidence type="ECO:0000256" key="1">
    <source>
        <dbReference type="ARBA" id="ARBA00004141"/>
    </source>
</evidence>
<keyword evidence="10" id="KW-0521">NADP</keyword>
<dbReference type="InterPro" id="IPR000778">
    <property type="entry name" value="Cyt_b245_heavy_chain"/>
</dbReference>
<feature type="transmembrane region" description="Helical" evidence="17">
    <location>
        <begin position="465"/>
        <end position="493"/>
    </location>
</feature>
<dbReference type="GO" id="GO:0009653">
    <property type="term" value="P:anatomical structure morphogenesis"/>
    <property type="evidence" value="ECO:0007669"/>
    <property type="project" value="UniProtKB-ARBA"/>
</dbReference>
<comment type="similarity">
    <text evidence="2">Belongs to the RBOH (TC 5.B.1.3) family.</text>
</comment>
<feature type="compositionally biased region" description="Basic and acidic residues" evidence="16">
    <location>
        <begin position="15"/>
        <end position="27"/>
    </location>
</feature>
<organism evidence="21 22">
    <name type="scientific">Mikania micrantha</name>
    <name type="common">bitter vine</name>
    <dbReference type="NCBI Taxonomy" id="192012"/>
    <lineage>
        <taxon>Eukaryota</taxon>
        <taxon>Viridiplantae</taxon>
        <taxon>Streptophyta</taxon>
        <taxon>Embryophyta</taxon>
        <taxon>Tracheophyta</taxon>
        <taxon>Spermatophyta</taxon>
        <taxon>Magnoliopsida</taxon>
        <taxon>eudicotyledons</taxon>
        <taxon>Gunneridae</taxon>
        <taxon>Pentapetalae</taxon>
        <taxon>asterids</taxon>
        <taxon>campanulids</taxon>
        <taxon>Asterales</taxon>
        <taxon>Asteraceae</taxon>
        <taxon>Asteroideae</taxon>
        <taxon>Heliantheae alliance</taxon>
        <taxon>Eupatorieae</taxon>
        <taxon>Mikania</taxon>
    </lineage>
</organism>
<keyword evidence="6" id="KW-0479">Metal-binding</keyword>
<dbReference type="PROSITE" id="PS01095">
    <property type="entry name" value="GH18_1"/>
    <property type="match status" value="1"/>
</dbReference>
<gene>
    <name evidence="21" type="ORF">E3N88_17539</name>
</gene>
<keyword evidence="12" id="KW-0560">Oxidoreductase</keyword>
<dbReference type="PROSITE" id="PS51384">
    <property type="entry name" value="FAD_FR"/>
    <property type="match status" value="1"/>
</dbReference>
<dbReference type="InterPro" id="IPR018247">
    <property type="entry name" value="EF_Hand_1_Ca_BS"/>
</dbReference>
<protein>
    <submittedName>
        <fullName evidence="21">Uncharacterized protein</fullName>
    </submittedName>
</protein>
<dbReference type="GO" id="GO:0004601">
    <property type="term" value="F:peroxidase activity"/>
    <property type="evidence" value="ECO:0007669"/>
    <property type="project" value="UniProtKB-KW"/>
</dbReference>
<evidence type="ECO:0000256" key="8">
    <source>
        <dbReference type="ARBA" id="ARBA00022827"/>
    </source>
</evidence>
<evidence type="ECO:0000256" key="11">
    <source>
        <dbReference type="ARBA" id="ARBA00022989"/>
    </source>
</evidence>
<keyword evidence="13 17" id="KW-0472">Membrane</keyword>
<keyword evidence="4" id="KW-0285">Flavoprotein</keyword>
<evidence type="ECO:0000256" key="6">
    <source>
        <dbReference type="ARBA" id="ARBA00022723"/>
    </source>
</evidence>
<evidence type="ECO:0000259" key="18">
    <source>
        <dbReference type="PROSITE" id="PS50222"/>
    </source>
</evidence>
<dbReference type="AlphaFoldDB" id="A0A5N6NTZ1"/>
<name>A0A5N6NTZ1_9ASTR</name>
<dbReference type="Gene3D" id="3.40.50.80">
    <property type="entry name" value="Nucleotide-binding domain of ferredoxin-NADP reductase (FNR) module"/>
    <property type="match status" value="1"/>
</dbReference>
<feature type="domain" description="EF-hand" evidence="18">
    <location>
        <begin position="155"/>
        <end position="190"/>
    </location>
</feature>
<dbReference type="Proteomes" id="UP000326396">
    <property type="component" value="Linkage Group LG17"/>
</dbReference>
<dbReference type="CDD" id="cd06544">
    <property type="entry name" value="GH18_narbonin"/>
    <property type="match status" value="1"/>
</dbReference>
<dbReference type="Gene3D" id="1.10.238.10">
    <property type="entry name" value="EF-hand"/>
    <property type="match status" value="1"/>
</dbReference>
<feature type="transmembrane region" description="Helical" evidence="17">
    <location>
        <begin position="418"/>
        <end position="445"/>
    </location>
</feature>
<evidence type="ECO:0000256" key="14">
    <source>
        <dbReference type="ARBA" id="ARBA00023295"/>
    </source>
</evidence>
<feature type="transmembrane region" description="Helical" evidence="17">
    <location>
        <begin position="286"/>
        <end position="305"/>
    </location>
</feature>
<dbReference type="InterPro" id="IPR001223">
    <property type="entry name" value="Glyco_hydro18_cat"/>
</dbReference>
<evidence type="ECO:0000256" key="17">
    <source>
        <dbReference type="SAM" id="Phobius"/>
    </source>
</evidence>
<evidence type="ECO:0000256" key="9">
    <source>
        <dbReference type="ARBA" id="ARBA00022837"/>
    </source>
</evidence>
<evidence type="ECO:0000256" key="5">
    <source>
        <dbReference type="ARBA" id="ARBA00022692"/>
    </source>
</evidence>
<dbReference type="SUPFAM" id="SSF47473">
    <property type="entry name" value="EF-hand"/>
    <property type="match status" value="1"/>
</dbReference>
<evidence type="ECO:0000313" key="22">
    <source>
        <dbReference type="Proteomes" id="UP000326396"/>
    </source>
</evidence>
<dbReference type="PRINTS" id="PR00466">
    <property type="entry name" value="GP91PHOX"/>
</dbReference>
<dbReference type="PROSITE" id="PS50222">
    <property type="entry name" value="EF_HAND_2"/>
    <property type="match status" value="1"/>
</dbReference>
<dbReference type="EMBL" id="SZYD01000009">
    <property type="protein sequence ID" value="KAD5317593.1"/>
    <property type="molecule type" value="Genomic_DNA"/>
</dbReference>
<dbReference type="CDD" id="cd06186">
    <property type="entry name" value="NOX_Duox_like_FAD_NADP"/>
    <property type="match status" value="1"/>
</dbReference>
<dbReference type="SFLD" id="SFLDG01169">
    <property type="entry name" value="NADPH_oxidase_subgroup_(NOX)"/>
    <property type="match status" value="1"/>
</dbReference>
<dbReference type="SUPFAM" id="SSF63380">
    <property type="entry name" value="Riboflavin synthase domain-like"/>
    <property type="match status" value="1"/>
</dbReference>
<dbReference type="InterPro" id="IPR017927">
    <property type="entry name" value="FAD-bd_FR_type"/>
</dbReference>
<dbReference type="Pfam" id="PF08030">
    <property type="entry name" value="NAD_binding_6"/>
    <property type="match status" value="1"/>
</dbReference>
<dbReference type="GO" id="GO:0005975">
    <property type="term" value="P:carbohydrate metabolic process"/>
    <property type="evidence" value="ECO:0007669"/>
    <property type="project" value="InterPro"/>
</dbReference>
<dbReference type="Pfam" id="PF00704">
    <property type="entry name" value="Glyco_hydro_18"/>
    <property type="match status" value="1"/>
</dbReference>
<evidence type="ECO:0000256" key="16">
    <source>
        <dbReference type="SAM" id="MobiDB-lite"/>
    </source>
</evidence>
<evidence type="ECO:0000256" key="15">
    <source>
        <dbReference type="RuleBase" id="RU000489"/>
    </source>
</evidence>
<dbReference type="InterPro" id="IPR050369">
    <property type="entry name" value="RBOH/FRE"/>
</dbReference>
<dbReference type="PANTHER" id="PTHR11972">
    <property type="entry name" value="NADPH OXIDASE"/>
    <property type="match status" value="1"/>
</dbReference>
<evidence type="ECO:0000313" key="21">
    <source>
        <dbReference type="EMBL" id="KAD5317593.1"/>
    </source>
</evidence>
<accession>A0A5N6NTZ1</accession>
<feature type="region of interest" description="Disordered" evidence="16">
    <location>
        <begin position="1"/>
        <end position="62"/>
    </location>
</feature>
<dbReference type="GO" id="GO:0016174">
    <property type="term" value="F:NAD(P)H oxidase H2O2-forming activity"/>
    <property type="evidence" value="ECO:0007669"/>
    <property type="project" value="TreeGrafter"/>
</dbReference>
<dbReference type="InterPro" id="IPR013623">
    <property type="entry name" value="NADPH_Ox"/>
</dbReference>
<proteinExistence type="inferred from homology"/>
<reference evidence="21 22" key="1">
    <citation type="submission" date="2019-05" db="EMBL/GenBank/DDBJ databases">
        <title>Mikania micrantha, genome provides insights into the molecular mechanism of rapid growth.</title>
        <authorList>
            <person name="Liu B."/>
        </authorList>
    </citation>
    <scope>NUCLEOTIDE SEQUENCE [LARGE SCALE GENOMIC DNA]</scope>
    <source>
        <strain evidence="21">NLD-2019</strain>
        <tissue evidence="21">Leaf</tissue>
    </source>
</reference>
<feature type="domain" description="GH18" evidence="20">
    <location>
        <begin position="803"/>
        <end position="1078"/>
    </location>
</feature>
<feature type="transmembrane region" description="Helical" evidence="17">
    <location>
        <begin position="664"/>
        <end position="681"/>
    </location>
</feature>
<dbReference type="InterPro" id="IPR013121">
    <property type="entry name" value="Fe_red_NAD-bd_6"/>
</dbReference>
<keyword evidence="3" id="KW-0575">Peroxidase</keyword>
<dbReference type="SUPFAM" id="SSF51445">
    <property type="entry name" value="(Trans)glycosidases"/>
    <property type="match status" value="1"/>
</dbReference>
<keyword evidence="9" id="KW-0106">Calcium</keyword>
<dbReference type="Gene3D" id="3.20.20.80">
    <property type="entry name" value="Glycosidases"/>
    <property type="match status" value="1"/>
</dbReference>
<evidence type="ECO:0000256" key="12">
    <source>
        <dbReference type="ARBA" id="ARBA00023002"/>
    </source>
</evidence>
<dbReference type="PROSITE" id="PS00018">
    <property type="entry name" value="EF_HAND_1"/>
    <property type="match status" value="1"/>
</dbReference>
<dbReference type="GO" id="GO:0004553">
    <property type="term" value="F:hydrolase activity, hydrolyzing O-glycosyl compounds"/>
    <property type="evidence" value="ECO:0007669"/>
    <property type="project" value="InterPro"/>
</dbReference>
<keyword evidence="11 17" id="KW-1133">Transmembrane helix</keyword>
<dbReference type="PANTHER" id="PTHR11972:SF54">
    <property type="entry name" value="RESPIRATORY BURST OXIDASE HOMOLOG PROTEIN J-RELATED"/>
    <property type="match status" value="1"/>
</dbReference>
<keyword evidence="14 15" id="KW-0326">Glycosidase</keyword>
<comment type="caution">
    <text evidence="21">The sequence shown here is derived from an EMBL/GenBank/DDBJ whole genome shotgun (WGS) entry which is preliminary data.</text>
</comment>
<dbReference type="GO" id="GO:0042742">
    <property type="term" value="P:defense response to bacterium"/>
    <property type="evidence" value="ECO:0007669"/>
    <property type="project" value="UniProtKB-ARBA"/>
</dbReference>
<dbReference type="InterPro" id="IPR013112">
    <property type="entry name" value="FAD-bd_8"/>
</dbReference>
<evidence type="ECO:0000259" key="19">
    <source>
        <dbReference type="PROSITE" id="PS51384"/>
    </source>
</evidence>
<comment type="subcellular location">
    <subcellularLocation>
        <location evidence="1">Membrane</location>
        <topology evidence="1">Multi-pass membrane protein</topology>
    </subcellularLocation>
</comment>
<dbReference type="InterPro" id="IPR017938">
    <property type="entry name" value="Riboflavin_synthase-like_b-brl"/>
</dbReference>
<dbReference type="Pfam" id="PF01794">
    <property type="entry name" value="Ferric_reduct"/>
    <property type="match status" value="1"/>
</dbReference>
<dbReference type="InterPro" id="IPR017853">
    <property type="entry name" value="GH"/>
</dbReference>
<evidence type="ECO:0000256" key="4">
    <source>
        <dbReference type="ARBA" id="ARBA00022630"/>
    </source>
</evidence>
<evidence type="ECO:0000256" key="2">
    <source>
        <dbReference type="ARBA" id="ARBA00007975"/>
    </source>
</evidence>
<dbReference type="GO" id="GO:0005509">
    <property type="term" value="F:calcium ion binding"/>
    <property type="evidence" value="ECO:0007669"/>
    <property type="project" value="InterPro"/>
</dbReference>
<evidence type="ECO:0000259" key="20">
    <source>
        <dbReference type="PROSITE" id="PS51910"/>
    </source>
</evidence>
<dbReference type="InterPro" id="IPR002048">
    <property type="entry name" value="EF_hand_dom"/>
</dbReference>
<evidence type="ECO:0000256" key="3">
    <source>
        <dbReference type="ARBA" id="ARBA00022559"/>
    </source>
</evidence>
<sequence length="1078" mass="122186">MMKEADLESVEIDPIDGRTRAKDDGRKPGGNMLNRTSSKTASIRKRAPPSGGGAPNMGRTTSTAAKGLNSLRFLDRTVTGKENDSWRLIERRFNQFAVDGKLPKDKFGICLGMADSNEFAGELCDTLSRRRNIDVEDGLTKEQVRDFWEEMTKKDLDARLSIFFDMCDKNGDGILSEEEVKEVLIMSASANKLSNFKNQAGTYAALIMDELDPDHRGYIEMWQLEILLTGMVMKDNGKTNPTSENTKKNQDTTNLAMSMIPQKYRNPTRRCINEGIELIQDNWKRFWVVTIFLFLNFTLFEWKFLQYTKLPTFEVMGYCVCLAKAAGETLKLNMALILLPVCRKTLTGLRETWIGKLIPFDDNINFHKLISVAIVIGTVIHTVAHMGCNFIRISTCPPDTFQRVYGNLLRTQPSYKDLMLTIPGVTGVIMDVMMFFCFLLATHAFRRNVINLPWPFNNLAGFTSFWYAHHLLIIVYILLIVHGYFLVFATFWYRKTTWMYLVIPMLCYATERIFTASDHNHRVNIVKAIIYTGNVLALYMSKPNGFKYRSGMYLFVKCPNISGFEWHPFSITSAPGDDYLSVHIRTLGDWTTALKNEFAKACEPPTQKPQVGASASRAMKGNLVRLETKANVNVSVEEAQSIYPTIIIKGPYGAPAQDYRKYDILLLIGLGIGATPFISILKDLLNHQKEAGSYGKVPDRAYFYWVTREQGSFEWFKGVMDDIAEYDKNHIIEMHTYLTCVHEEGDARSALIAMVQSLQHAKNGVDVVSQSRIRTHFSRPNWKRVFSTLATNHDSARVAANLNLFREYIGAESKTVRLSDVPVNSKVEVHFILAFAIDYTSDIHPSPTNGKFNVFWKTNHLGPLDIAATKAKNPNVKVAVSLGGDSVRGDKNKVYFSPKSVNSWVQNAVNSLTSIIKHYNLDGIDIDYEHFRSNEETFVECIGRLITILKQKRTIKFASIAPYEDNGPVQSHYMALWKKYGHVIDYVNFQFYAYDKLSVSQFVDHFKHQQASSYAGSQFLASFISKGGLGLPPNDGFFEACKLLKRQGKLGGIFVWCADESKDFSFVYEKESQALLAE</sequence>
<keyword evidence="5 17" id="KW-0812">Transmembrane</keyword>
<keyword evidence="22" id="KW-1185">Reference proteome</keyword>
<evidence type="ECO:0000256" key="10">
    <source>
        <dbReference type="ARBA" id="ARBA00022857"/>
    </source>
</evidence>
<dbReference type="InterPro" id="IPR011992">
    <property type="entry name" value="EF-hand-dom_pair"/>
</dbReference>
<dbReference type="FunFam" id="2.40.30.10:FF:000059">
    <property type="entry name" value="dual oxidase isoform X1"/>
    <property type="match status" value="1"/>
</dbReference>
<dbReference type="SUPFAM" id="SSF52343">
    <property type="entry name" value="Ferredoxin reductase-like, C-terminal NADP-linked domain"/>
    <property type="match status" value="1"/>
</dbReference>
<dbReference type="OrthoDB" id="167398at2759"/>
<dbReference type="Gene3D" id="2.40.30.10">
    <property type="entry name" value="Translation factors"/>
    <property type="match status" value="1"/>
</dbReference>
<dbReference type="GO" id="GO:0016175">
    <property type="term" value="F:superoxide-generating NAD(P)H oxidase activity"/>
    <property type="evidence" value="ECO:0007669"/>
    <property type="project" value="UniProtKB-ARBA"/>
</dbReference>
<evidence type="ECO:0000256" key="13">
    <source>
        <dbReference type="ARBA" id="ARBA00023136"/>
    </source>
</evidence>
<keyword evidence="7 15" id="KW-0378">Hydrolase</keyword>
<dbReference type="Pfam" id="PF08022">
    <property type="entry name" value="FAD_binding_8"/>
    <property type="match status" value="1"/>
</dbReference>
<dbReference type="InterPro" id="IPR039261">
    <property type="entry name" value="FNR_nucleotide-bd"/>
</dbReference>
<dbReference type="GO" id="GO:0005886">
    <property type="term" value="C:plasma membrane"/>
    <property type="evidence" value="ECO:0007669"/>
    <property type="project" value="TreeGrafter"/>
</dbReference>
<dbReference type="PROSITE" id="PS51910">
    <property type="entry name" value="GH18_2"/>
    <property type="match status" value="1"/>
</dbReference>
<feature type="domain" description="FAD-binding FR-type" evidence="19">
    <location>
        <begin position="518"/>
        <end position="658"/>
    </location>
</feature>
<dbReference type="Pfam" id="PF08414">
    <property type="entry name" value="NADPH_Ox"/>
    <property type="match status" value="1"/>
</dbReference>
<dbReference type="InterPro" id="IPR001579">
    <property type="entry name" value="Glyco_hydro_18_chit_AS"/>
</dbReference>
<keyword evidence="8" id="KW-0274">FAD</keyword>